<dbReference type="SUPFAM" id="SSF53474">
    <property type="entry name" value="alpha/beta-Hydrolases"/>
    <property type="match status" value="1"/>
</dbReference>
<keyword evidence="3" id="KW-1185">Reference proteome</keyword>
<dbReference type="PANTHER" id="PTHR43433:SF5">
    <property type="entry name" value="AB HYDROLASE-1 DOMAIN-CONTAINING PROTEIN"/>
    <property type="match status" value="1"/>
</dbReference>
<dbReference type="EMBL" id="JAVDXW010000001">
    <property type="protein sequence ID" value="MDR7300343.1"/>
    <property type="molecule type" value="Genomic_DNA"/>
</dbReference>
<reference evidence="2" key="1">
    <citation type="submission" date="2023-07" db="EMBL/GenBank/DDBJ databases">
        <title>Sequencing the genomes of 1000 actinobacteria strains.</title>
        <authorList>
            <person name="Klenk H.-P."/>
        </authorList>
    </citation>
    <scope>NUCLEOTIDE SEQUENCE</scope>
    <source>
        <strain evidence="2">DSM 45977</strain>
    </source>
</reference>
<gene>
    <name evidence="2" type="ORF">JOF55_000524</name>
</gene>
<evidence type="ECO:0000259" key="1">
    <source>
        <dbReference type="Pfam" id="PF00561"/>
    </source>
</evidence>
<name>A0AAE4CN68_9ACTN</name>
<dbReference type="Gene3D" id="3.40.50.1820">
    <property type="entry name" value="alpha/beta hydrolase"/>
    <property type="match status" value="1"/>
</dbReference>
<evidence type="ECO:0000313" key="2">
    <source>
        <dbReference type="EMBL" id="MDR7300343.1"/>
    </source>
</evidence>
<feature type="domain" description="AB hydrolase-1" evidence="1">
    <location>
        <begin position="21"/>
        <end position="256"/>
    </location>
</feature>
<dbReference type="InterPro" id="IPR029058">
    <property type="entry name" value="AB_hydrolase_fold"/>
</dbReference>
<organism evidence="2 3">
    <name type="scientific">Haloactinomyces albus</name>
    <dbReference type="NCBI Taxonomy" id="1352928"/>
    <lineage>
        <taxon>Bacteria</taxon>
        <taxon>Bacillati</taxon>
        <taxon>Actinomycetota</taxon>
        <taxon>Actinomycetes</taxon>
        <taxon>Actinopolysporales</taxon>
        <taxon>Actinopolysporaceae</taxon>
        <taxon>Haloactinomyces</taxon>
    </lineage>
</organism>
<dbReference type="RefSeq" id="WP_310268958.1">
    <property type="nucleotide sequence ID" value="NZ_JAVDXW010000001.1"/>
</dbReference>
<dbReference type="PRINTS" id="PR00111">
    <property type="entry name" value="ABHYDROLASE"/>
</dbReference>
<dbReference type="GO" id="GO:0003824">
    <property type="term" value="F:catalytic activity"/>
    <property type="evidence" value="ECO:0007669"/>
    <property type="project" value="UniProtKB-ARBA"/>
</dbReference>
<dbReference type="Pfam" id="PF00561">
    <property type="entry name" value="Abhydrolase_1"/>
    <property type="match status" value="1"/>
</dbReference>
<dbReference type="PANTHER" id="PTHR43433">
    <property type="entry name" value="HYDROLASE, ALPHA/BETA FOLD FAMILY PROTEIN"/>
    <property type="match status" value="1"/>
</dbReference>
<evidence type="ECO:0000313" key="3">
    <source>
        <dbReference type="Proteomes" id="UP001180845"/>
    </source>
</evidence>
<accession>A0AAE4CN68</accession>
<dbReference type="AlphaFoldDB" id="A0AAE4CN68"/>
<dbReference type="InterPro" id="IPR000073">
    <property type="entry name" value="AB_hydrolase_1"/>
</dbReference>
<dbReference type="Proteomes" id="UP001180845">
    <property type="component" value="Unassembled WGS sequence"/>
</dbReference>
<protein>
    <submittedName>
        <fullName evidence="2">Pimeloyl-ACP methyl ester carboxylesterase</fullName>
    </submittedName>
</protein>
<dbReference type="InterPro" id="IPR050471">
    <property type="entry name" value="AB_hydrolase"/>
</dbReference>
<proteinExistence type="predicted"/>
<comment type="caution">
    <text evidence="2">The sequence shown here is derived from an EMBL/GenBank/DDBJ whole genome shotgun (WGS) entry which is preliminary data.</text>
</comment>
<sequence>MARLSTGPVEYRLERCSGSAVIVFHGGHMRAGIALGEDVFTDPDHTVLVPSRPGYGRTPLRTGTSPSGFADVTRELCDHLGIDHVAAVLGISAGGRTAITMAARYPEFVQRLILENAPGFLPYPDRRTRLAAHLAFNAVTEKATWAAVRALMRFTPAVGLRLLLRDLSTESVGDVLSALDDEERARLIALFSRLRSGRGFLNDLRSAPDVTSEITRPTLVIASRKDGSVPFAHAESLVSGIRRAELVESDSESHFLWFGSDYPAVADRIRRFLACDLSGPEEP</sequence>